<organism evidence="1 2">
    <name type="scientific">Lacrimispora amygdalina</name>
    <dbReference type="NCBI Taxonomy" id="253257"/>
    <lineage>
        <taxon>Bacteria</taxon>
        <taxon>Bacillati</taxon>
        <taxon>Bacillota</taxon>
        <taxon>Clostridia</taxon>
        <taxon>Lachnospirales</taxon>
        <taxon>Lachnospiraceae</taxon>
        <taxon>Lacrimispora</taxon>
    </lineage>
</organism>
<gene>
    <name evidence="1" type="ORF">LAD12857_22540</name>
</gene>
<comment type="caution">
    <text evidence="1">The sequence shown here is derived from an EMBL/GenBank/DDBJ whole genome shotgun (WGS) entry which is preliminary data.</text>
</comment>
<protein>
    <submittedName>
        <fullName evidence="1">Uncharacterized protein</fullName>
    </submittedName>
</protein>
<proteinExistence type="predicted"/>
<sequence length="68" mass="8098">MEDLSICTDHNEGFFIGITAVFMLTTQDQINQPFFVINIFSQLSVLLSDLHPFSLYELHVLYFFYYFY</sequence>
<evidence type="ECO:0000313" key="2">
    <source>
        <dbReference type="Proteomes" id="UP001419084"/>
    </source>
</evidence>
<keyword evidence="2" id="KW-1185">Reference proteome</keyword>
<accession>A0ABQ5M6Z3</accession>
<name>A0ABQ5M6Z3_9FIRM</name>
<reference evidence="1 2" key="1">
    <citation type="journal article" date="2024" name="Int. J. Syst. Evol. Microbiol.">
        <title>Lacrimispora brassicae sp. nov. isolated from fermented cabbage, and proposal of Clostridium indicum Gundawar et al. 2019 and Clostridium methoxybenzovorans Mechichi et al. 1999 as heterotypic synonyms of Lacrimispora amygdalina (Parshina et al. 2003) Haas and Blanchard 2020 and Lacrimispora indolis (McClung and McCoy 1957) Haas and Blanchard 2020, respectively.</title>
        <authorList>
            <person name="Kobayashi H."/>
            <person name="Tanizawa Y."/>
            <person name="Sakamoto M."/>
            <person name="Ohkuma M."/>
            <person name="Tohno M."/>
        </authorList>
    </citation>
    <scope>NUCLEOTIDE SEQUENCE [LARGE SCALE GENOMIC DNA]</scope>
    <source>
        <strain evidence="1 2">DSM 12857</strain>
    </source>
</reference>
<dbReference type="EMBL" id="BRPJ01000037">
    <property type="protein sequence ID" value="GLB30331.1"/>
    <property type="molecule type" value="Genomic_DNA"/>
</dbReference>
<evidence type="ECO:0000313" key="1">
    <source>
        <dbReference type="EMBL" id="GLB30331.1"/>
    </source>
</evidence>
<dbReference type="Proteomes" id="UP001419084">
    <property type="component" value="Unassembled WGS sequence"/>
</dbReference>